<organism evidence="7 8">
    <name type="scientific">Pneumocystis carinii (strain B80)</name>
    <name type="common">Rat pneumocystis pneumonia agent</name>
    <name type="synonym">Pneumocystis carinii f. sp. carinii</name>
    <dbReference type="NCBI Taxonomy" id="1408658"/>
    <lineage>
        <taxon>Eukaryota</taxon>
        <taxon>Fungi</taxon>
        <taxon>Dikarya</taxon>
        <taxon>Ascomycota</taxon>
        <taxon>Taphrinomycotina</taxon>
        <taxon>Pneumocystomycetes</taxon>
        <taxon>Pneumocystaceae</taxon>
        <taxon>Pneumocystis</taxon>
    </lineage>
</organism>
<dbReference type="AlphaFoldDB" id="A0A0W4ZPN7"/>
<dbReference type="VEuPathDB" id="FungiDB:T552_00794"/>
<dbReference type="OrthoDB" id="5947505at2759"/>
<dbReference type="GeneID" id="28935597"/>
<evidence type="ECO:0000256" key="2">
    <source>
        <dbReference type="ARBA" id="ARBA00022792"/>
    </source>
</evidence>
<reference evidence="8" key="1">
    <citation type="journal article" date="2016" name="Nat. Commun.">
        <title>Genome analysis of three Pneumocystis species reveals adaptation mechanisms to life exclusively in mammalian hosts.</title>
        <authorList>
            <person name="Ma L."/>
            <person name="Chen Z."/>
            <person name="Huang D.W."/>
            <person name="Kutty G."/>
            <person name="Ishihara M."/>
            <person name="Wang H."/>
            <person name="Abouelleil A."/>
            <person name="Bishop L."/>
            <person name="Davey E."/>
            <person name="Deng R."/>
            <person name="Deng X."/>
            <person name="Fan L."/>
            <person name="Fantoni G."/>
            <person name="Fitzgerald M."/>
            <person name="Gogineni E."/>
            <person name="Goldberg J.M."/>
            <person name="Handley G."/>
            <person name="Hu X."/>
            <person name="Huber C."/>
            <person name="Jiao X."/>
            <person name="Jones K."/>
            <person name="Levin J.Z."/>
            <person name="Liu Y."/>
            <person name="Macdonald P."/>
            <person name="Melnikov A."/>
            <person name="Raley C."/>
            <person name="Sassi M."/>
            <person name="Sherman B.T."/>
            <person name="Song X."/>
            <person name="Sykes S."/>
            <person name="Tran B."/>
            <person name="Walsh L."/>
            <person name="Xia Y."/>
            <person name="Yang J."/>
            <person name="Young S."/>
            <person name="Zeng Q."/>
            <person name="Zheng X."/>
            <person name="Stephens R."/>
            <person name="Nusbaum C."/>
            <person name="Birren B.W."/>
            <person name="Azadi P."/>
            <person name="Lempicki R.A."/>
            <person name="Cuomo C.A."/>
            <person name="Kovacs J.A."/>
        </authorList>
    </citation>
    <scope>NUCLEOTIDE SEQUENCE [LARGE SCALE GENOMIC DNA]</scope>
    <source>
        <strain evidence="8">B80</strain>
    </source>
</reference>
<keyword evidence="6" id="KW-1133">Transmembrane helix</keyword>
<evidence type="ECO:0000313" key="8">
    <source>
        <dbReference type="Proteomes" id="UP000054454"/>
    </source>
</evidence>
<dbReference type="InterPro" id="IPR001349">
    <property type="entry name" value="Cyt_c_oxidase_su6a"/>
</dbReference>
<comment type="subcellular location">
    <subcellularLocation>
        <location evidence="1">Mitochondrion inner membrane</location>
    </subcellularLocation>
</comment>
<dbReference type="EMBL" id="LFVZ01000003">
    <property type="protein sequence ID" value="KTW30321.1"/>
    <property type="molecule type" value="Genomic_DNA"/>
</dbReference>
<comment type="caution">
    <text evidence="7">The sequence shown here is derived from an EMBL/GenBank/DDBJ whole genome shotgun (WGS) entry which is preliminary data.</text>
</comment>
<name>A0A0W4ZPN7_PNEC8</name>
<dbReference type="SUPFAM" id="SSF81411">
    <property type="entry name" value="Mitochondrial cytochrome c oxidase subunit VIa"/>
    <property type="match status" value="1"/>
</dbReference>
<keyword evidence="2" id="KW-0999">Mitochondrion inner membrane</keyword>
<keyword evidence="3" id="KW-0809">Transit peptide</keyword>
<accession>A0A0W4ZPN7</accession>
<evidence type="ECO:0000256" key="3">
    <source>
        <dbReference type="ARBA" id="ARBA00022946"/>
    </source>
</evidence>
<keyword evidence="8" id="KW-1185">Reference proteome</keyword>
<dbReference type="Gene3D" id="4.10.95.10">
    <property type="entry name" value="Cytochrome c oxidase, subunit VIa"/>
    <property type="match status" value="1"/>
</dbReference>
<feature type="transmembrane region" description="Helical" evidence="6">
    <location>
        <begin position="51"/>
        <end position="72"/>
    </location>
</feature>
<evidence type="ECO:0000313" key="7">
    <source>
        <dbReference type="EMBL" id="KTW30321.1"/>
    </source>
</evidence>
<evidence type="ECO:0000256" key="4">
    <source>
        <dbReference type="ARBA" id="ARBA00023128"/>
    </source>
</evidence>
<gene>
    <name evidence="7" type="ORF">T552_00794</name>
</gene>
<dbReference type="Pfam" id="PF02046">
    <property type="entry name" value="COX6A"/>
    <property type="match status" value="1"/>
</dbReference>
<dbReference type="InterPro" id="IPR036418">
    <property type="entry name" value="Cyt_c_oxidase_su6a_sf"/>
</dbReference>
<keyword evidence="4" id="KW-0496">Mitochondrion</keyword>
<protein>
    <submittedName>
        <fullName evidence="7">Uncharacterized protein</fullName>
    </submittedName>
</protein>
<keyword evidence="6" id="KW-0812">Transmembrane</keyword>
<dbReference type="Proteomes" id="UP000054454">
    <property type="component" value="Unassembled WGS sequence"/>
</dbReference>
<keyword evidence="5 6" id="KW-0472">Membrane</keyword>
<dbReference type="RefSeq" id="XP_018227112.1">
    <property type="nucleotide sequence ID" value="XM_018369395.1"/>
</dbReference>
<evidence type="ECO:0000256" key="1">
    <source>
        <dbReference type="ARBA" id="ARBA00004273"/>
    </source>
</evidence>
<proteinExistence type="predicted"/>
<dbReference type="GO" id="GO:0005743">
    <property type="term" value="C:mitochondrial inner membrane"/>
    <property type="evidence" value="ECO:0007669"/>
    <property type="project" value="UniProtKB-SubCell"/>
</dbReference>
<evidence type="ECO:0000256" key="5">
    <source>
        <dbReference type="ARBA" id="ARBA00023136"/>
    </source>
</evidence>
<evidence type="ECO:0000256" key="6">
    <source>
        <dbReference type="SAM" id="Phobius"/>
    </source>
</evidence>
<sequence length="110" mass="12697">MIWRYFLRKNGLIRGLSSVRHCNYTTGTQAGHDFALEQEAIKKHAGKTADLWKKITIFVCIPALLISSLNAYQLHTRHHSDLLHELEEKENDSTPEYPCLILLNIVFMAF</sequence>